<keyword evidence="3" id="KW-0238">DNA-binding</keyword>
<dbReference type="EMBL" id="JAYWLC010000008">
    <property type="protein sequence ID" value="MER5172391.1"/>
    <property type="molecule type" value="Genomic_DNA"/>
</dbReference>
<dbReference type="InterPro" id="IPR000847">
    <property type="entry name" value="LysR_HTH_N"/>
</dbReference>
<dbReference type="Gene3D" id="3.40.190.290">
    <property type="match status" value="1"/>
</dbReference>
<dbReference type="PANTHER" id="PTHR30427:SF1">
    <property type="entry name" value="TRANSCRIPTIONAL ACTIVATOR PROTEIN LYSR"/>
    <property type="match status" value="1"/>
</dbReference>
<dbReference type="Pfam" id="PF00126">
    <property type="entry name" value="HTH_1"/>
    <property type="match status" value="1"/>
</dbReference>
<dbReference type="SUPFAM" id="SSF46785">
    <property type="entry name" value="Winged helix' DNA-binding domain"/>
    <property type="match status" value="1"/>
</dbReference>
<dbReference type="Pfam" id="PF03466">
    <property type="entry name" value="LysR_substrate"/>
    <property type="match status" value="1"/>
</dbReference>
<dbReference type="SUPFAM" id="SSF53850">
    <property type="entry name" value="Periplasmic binding protein-like II"/>
    <property type="match status" value="1"/>
</dbReference>
<evidence type="ECO:0000313" key="6">
    <source>
        <dbReference type="EMBL" id="MER5172391.1"/>
    </source>
</evidence>
<dbReference type="InterPro" id="IPR036390">
    <property type="entry name" value="WH_DNA-bd_sf"/>
</dbReference>
<organism evidence="6 7">
    <name type="scientific">Thioclava kandeliae</name>
    <dbReference type="NCBI Taxonomy" id="3070818"/>
    <lineage>
        <taxon>Bacteria</taxon>
        <taxon>Pseudomonadati</taxon>
        <taxon>Pseudomonadota</taxon>
        <taxon>Alphaproteobacteria</taxon>
        <taxon>Rhodobacterales</taxon>
        <taxon>Paracoccaceae</taxon>
        <taxon>Thioclava</taxon>
    </lineage>
</organism>
<evidence type="ECO:0000256" key="4">
    <source>
        <dbReference type="ARBA" id="ARBA00023163"/>
    </source>
</evidence>
<comment type="similarity">
    <text evidence="1">Belongs to the LysR transcriptional regulatory family.</text>
</comment>
<reference evidence="6 7" key="1">
    <citation type="submission" date="2024-06" db="EMBL/GenBank/DDBJ databases">
        <title>Thioclava kandeliae sp. nov. from a rhizosphere soil sample of Kandelia candel in a mangrove.</title>
        <authorList>
            <person name="Mu T."/>
        </authorList>
    </citation>
    <scope>NUCLEOTIDE SEQUENCE [LARGE SCALE GENOMIC DNA]</scope>
    <source>
        <strain evidence="6 7">CPCC 100088</strain>
    </source>
</reference>
<dbReference type="RefSeq" id="WP_339115487.1">
    <property type="nucleotide sequence ID" value="NZ_JAYWLC010000008.1"/>
</dbReference>
<dbReference type="InterPro" id="IPR036388">
    <property type="entry name" value="WH-like_DNA-bd_sf"/>
</dbReference>
<dbReference type="PRINTS" id="PR00039">
    <property type="entry name" value="HTHLYSR"/>
</dbReference>
<proteinExistence type="inferred from homology"/>
<keyword evidence="4" id="KW-0804">Transcription</keyword>
<name>A0ABV1SHL5_9RHOB</name>
<sequence>MNLRQLEILRAVVRTRSTVSAAETLGMSQPAVSNAVKAMEGTLGFALFERSQKRMNPTQEALILLGEAEPLFRMAEAINQTAAHLKSGKKGRLRIVATSELSETLLPRVLARFWAEHRGVEISLETQRLDVIMEEVEQGVVDIGLAMEPHPRSTLDFEPLAEMEMVVAVHEANPLARRITVNPRDLEDQVMINARTSSRIASLIEAAFRKEGARLVPDMDVRFMNVAGHMVEEGLGITIMDALTATSSRFRHLRAVALEPRVNITLSAITQHNRLNYIMIQSFLRHAKAEIASRGIRVP</sequence>
<dbReference type="InterPro" id="IPR005119">
    <property type="entry name" value="LysR_subst-bd"/>
</dbReference>
<evidence type="ECO:0000313" key="7">
    <source>
        <dbReference type="Proteomes" id="UP001438953"/>
    </source>
</evidence>
<comment type="caution">
    <text evidence="6">The sequence shown here is derived from an EMBL/GenBank/DDBJ whole genome shotgun (WGS) entry which is preliminary data.</text>
</comment>
<evidence type="ECO:0000259" key="5">
    <source>
        <dbReference type="PROSITE" id="PS50931"/>
    </source>
</evidence>
<gene>
    <name evidence="6" type="ORF">VSX56_11460</name>
</gene>
<evidence type="ECO:0000256" key="3">
    <source>
        <dbReference type="ARBA" id="ARBA00023125"/>
    </source>
</evidence>
<keyword evidence="7" id="KW-1185">Reference proteome</keyword>
<evidence type="ECO:0000256" key="2">
    <source>
        <dbReference type="ARBA" id="ARBA00023015"/>
    </source>
</evidence>
<dbReference type="Gene3D" id="1.10.10.10">
    <property type="entry name" value="Winged helix-like DNA-binding domain superfamily/Winged helix DNA-binding domain"/>
    <property type="match status" value="1"/>
</dbReference>
<protein>
    <submittedName>
        <fullName evidence="6">LysR substrate-binding domain-containing protein</fullName>
    </submittedName>
</protein>
<keyword evidence="2" id="KW-0805">Transcription regulation</keyword>
<dbReference type="PROSITE" id="PS50931">
    <property type="entry name" value="HTH_LYSR"/>
    <property type="match status" value="1"/>
</dbReference>
<dbReference type="PANTHER" id="PTHR30427">
    <property type="entry name" value="TRANSCRIPTIONAL ACTIVATOR PROTEIN LYSR"/>
    <property type="match status" value="1"/>
</dbReference>
<feature type="domain" description="HTH lysR-type" evidence="5">
    <location>
        <begin position="1"/>
        <end position="58"/>
    </location>
</feature>
<evidence type="ECO:0000256" key="1">
    <source>
        <dbReference type="ARBA" id="ARBA00009437"/>
    </source>
</evidence>
<accession>A0ABV1SHL5</accession>
<dbReference type="Proteomes" id="UP001438953">
    <property type="component" value="Unassembled WGS sequence"/>
</dbReference>